<dbReference type="PROSITE" id="PS51186">
    <property type="entry name" value="GNAT"/>
    <property type="match status" value="1"/>
</dbReference>
<evidence type="ECO:0000313" key="2">
    <source>
        <dbReference type="EMBL" id="ULP39934.1"/>
    </source>
</evidence>
<gene>
    <name evidence="2" type="ORF">MJO55_28890</name>
</gene>
<sequence>MAADVDGTVVGLCSIETEHFPQHRSAETGSWLGMSYQGRGLGREMRQAALHLIFDGFGARRATTKVWHDNTASLAITRSLPYLQSGSSHHRRRDHPDLLLHFEMTLERWRTVRRDDIALCGIEPVRHHLQLPADV</sequence>
<dbReference type="Gene3D" id="3.40.630.30">
    <property type="match status" value="1"/>
</dbReference>
<organism evidence="2 3">
    <name type="scientific">Mycolicibacterium rufum</name>
    <dbReference type="NCBI Taxonomy" id="318424"/>
    <lineage>
        <taxon>Bacteria</taxon>
        <taxon>Bacillati</taxon>
        <taxon>Actinomycetota</taxon>
        <taxon>Actinomycetes</taxon>
        <taxon>Mycobacteriales</taxon>
        <taxon>Mycobacteriaceae</taxon>
        <taxon>Mycolicibacterium</taxon>
    </lineage>
</organism>
<dbReference type="EMBL" id="CP092428">
    <property type="protein sequence ID" value="ULP39934.1"/>
    <property type="molecule type" value="Genomic_DNA"/>
</dbReference>
<protein>
    <submittedName>
        <fullName evidence="2">GNAT family N-acetyltransferase</fullName>
    </submittedName>
</protein>
<dbReference type="Pfam" id="PF13302">
    <property type="entry name" value="Acetyltransf_3"/>
    <property type="match status" value="1"/>
</dbReference>
<evidence type="ECO:0000313" key="3">
    <source>
        <dbReference type="Proteomes" id="UP001055159"/>
    </source>
</evidence>
<keyword evidence="2" id="KW-0614">Plasmid</keyword>
<dbReference type="InterPro" id="IPR016181">
    <property type="entry name" value="Acyl_CoA_acyltransferase"/>
</dbReference>
<proteinExistence type="predicted"/>
<geneLocation type="plasmid" evidence="2 3">
    <name>unnamed</name>
</geneLocation>
<dbReference type="RefSeq" id="WP_052429204.1">
    <property type="nucleotide sequence ID" value="NZ_CP092428.2"/>
</dbReference>
<dbReference type="SUPFAM" id="SSF55729">
    <property type="entry name" value="Acyl-CoA N-acyltransferases (Nat)"/>
    <property type="match status" value="1"/>
</dbReference>
<evidence type="ECO:0000259" key="1">
    <source>
        <dbReference type="PROSITE" id="PS51186"/>
    </source>
</evidence>
<reference evidence="2" key="1">
    <citation type="submission" date="2022-08" db="EMBL/GenBank/DDBJ databases">
        <title>Whole genome sequencing of non-tuberculosis mycobacteria type-strains.</title>
        <authorList>
            <person name="Igarashi Y."/>
            <person name="Osugi A."/>
            <person name="Mitarai S."/>
        </authorList>
    </citation>
    <scope>NUCLEOTIDE SEQUENCE</scope>
    <source>
        <strain evidence="2">JCM 16372</strain>
    </source>
</reference>
<name>A0ABY3UR82_9MYCO</name>
<dbReference type="InterPro" id="IPR000182">
    <property type="entry name" value="GNAT_dom"/>
</dbReference>
<dbReference type="Proteomes" id="UP001055159">
    <property type="component" value="Plasmid unnamed"/>
</dbReference>
<accession>A0ABY3UR82</accession>
<keyword evidence="3" id="KW-1185">Reference proteome</keyword>
<feature type="domain" description="N-acetyltransferase" evidence="1">
    <location>
        <begin position="1"/>
        <end position="109"/>
    </location>
</feature>